<feature type="domain" description="MmyB-like transcription regulator ligand binding" evidence="2">
    <location>
        <begin position="10"/>
        <end position="88"/>
    </location>
</feature>
<name>A0ABV9ATJ2_9ACTN</name>
<dbReference type="PANTHER" id="PTHR35010:SF2">
    <property type="entry name" value="BLL4672 PROTEIN"/>
    <property type="match status" value="1"/>
</dbReference>
<evidence type="ECO:0000313" key="3">
    <source>
        <dbReference type="EMBL" id="MFC4502441.1"/>
    </source>
</evidence>
<organism evidence="3 4">
    <name type="scientific">Streptomyces vulcanius</name>
    <dbReference type="NCBI Taxonomy" id="1441876"/>
    <lineage>
        <taxon>Bacteria</taxon>
        <taxon>Bacillati</taxon>
        <taxon>Actinomycetota</taxon>
        <taxon>Actinomycetes</taxon>
        <taxon>Kitasatosporales</taxon>
        <taxon>Streptomycetaceae</taxon>
        <taxon>Streptomyces</taxon>
    </lineage>
</organism>
<evidence type="ECO:0000259" key="2">
    <source>
        <dbReference type="Pfam" id="PF17765"/>
    </source>
</evidence>
<evidence type="ECO:0000256" key="1">
    <source>
        <dbReference type="SAM" id="MobiDB-lite"/>
    </source>
</evidence>
<evidence type="ECO:0000313" key="4">
    <source>
        <dbReference type="Proteomes" id="UP001595839"/>
    </source>
</evidence>
<keyword evidence="4" id="KW-1185">Reference proteome</keyword>
<dbReference type="Proteomes" id="UP001595839">
    <property type="component" value="Unassembled WGS sequence"/>
</dbReference>
<dbReference type="InterPro" id="IPR041413">
    <property type="entry name" value="MLTR_LBD"/>
</dbReference>
<feature type="region of interest" description="Disordered" evidence="1">
    <location>
        <begin position="1"/>
        <end position="23"/>
    </location>
</feature>
<proteinExistence type="predicted"/>
<dbReference type="PANTHER" id="PTHR35010">
    <property type="entry name" value="BLL4672 PROTEIN-RELATED"/>
    <property type="match status" value="1"/>
</dbReference>
<accession>A0ABV9ATJ2</accession>
<comment type="caution">
    <text evidence="3">The sequence shown here is derived from an EMBL/GenBank/DDBJ whole genome shotgun (WGS) entry which is preliminary data.</text>
</comment>
<reference evidence="4" key="1">
    <citation type="journal article" date="2019" name="Int. J. Syst. Evol. Microbiol.">
        <title>The Global Catalogue of Microorganisms (GCM) 10K type strain sequencing project: providing services to taxonomists for standard genome sequencing and annotation.</title>
        <authorList>
            <consortium name="The Broad Institute Genomics Platform"/>
            <consortium name="The Broad Institute Genome Sequencing Center for Infectious Disease"/>
            <person name="Wu L."/>
            <person name="Ma J."/>
        </authorList>
    </citation>
    <scope>NUCLEOTIDE SEQUENCE [LARGE SCALE GENOMIC DNA]</scope>
    <source>
        <strain evidence="4">CGMCC 4.7177</strain>
    </source>
</reference>
<dbReference type="RefSeq" id="WP_381175027.1">
    <property type="nucleotide sequence ID" value="NZ_JBHSFK010000015.1"/>
</dbReference>
<feature type="region of interest" description="Disordered" evidence="1">
    <location>
        <begin position="86"/>
        <end position="119"/>
    </location>
</feature>
<dbReference type="EMBL" id="JBHSFK010000015">
    <property type="protein sequence ID" value="MFC4502441.1"/>
    <property type="molecule type" value="Genomic_DNA"/>
</dbReference>
<sequence>MAHEQPRRLLRTEAGRNPHDKGLTDLVGELVTRSEDFRSAWARHDVRLSYSGQKHFRHPVVGDLTPGFDAMQLPAQPALSLTVMTAESRHGRRGLPEATGQLGSHRRGAAQGGFRARRG</sequence>
<gene>
    <name evidence="3" type="ORF">ACFPIH_23410</name>
</gene>
<dbReference type="Pfam" id="PF17765">
    <property type="entry name" value="MLTR_LBD"/>
    <property type="match status" value="1"/>
</dbReference>
<protein>
    <recommendedName>
        <fullName evidence="2">MmyB-like transcription regulator ligand binding domain-containing protein</fullName>
    </recommendedName>
</protein>
<dbReference type="Gene3D" id="3.30.450.180">
    <property type="match status" value="1"/>
</dbReference>